<organism evidence="1 2">
    <name type="scientific">Trichonephila clavata</name>
    <name type="common">Joro spider</name>
    <name type="synonym">Nephila clavata</name>
    <dbReference type="NCBI Taxonomy" id="2740835"/>
    <lineage>
        <taxon>Eukaryota</taxon>
        <taxon>Metazoa</taxon>
        <taxon>Ecdysozoa</taxon>
        <taxon>Arthropoda</taxon>
        <taxon>Chelicerata</taxon>
        <taxon>Arachnida</taxon>
        <taxon>Araneae</taxon>
        <taxon>Araneomorphae</taxon>
        <taxon>Entelegynae</taxon>
        <taxon>Araneoidea</taxon>
        <taxon>Nephilidae</taxon>
        <taxon>Trichonephila</taxon>
    </lineage>
</organism>
<dbReference type="Proteomes" id="UP000887116">
    <property type="component" value="Unassembled WGS sequence"/>
</dbReference>
<reference evidence="1" key="1">
    <citation type="submission" date="2020-07" db="EMBL/GenBank/DDBJ databases">
        <title>Multicomponent nature underlies the extraordinary mechanical properties of spider dragline silk.</title>
        <authorList>
            <person name="Kono N."/>
            <person name="Nakamura H."/>
            <person name="Mori M."/>
            <person name="Yoshida Y."/>
            <person name="Ohtoshi R."/>
            <person name="Malay A.D."/>
            <person name="Moran D.A.P."/>
            <person name="Tomita M."/>
            <person name="Numata K."/>
            <person name="Arakawa K."/>
        </authorList>
    </citation>
    <scope>NUCLEOTIDE SEQUENCE</scope>
</reference>
<comment type="caution">
    <text evidence="1">The sequence shown here is derived from an EMBL/GenBank/DDBJ whole genome shotgun (WGS) entry which is preliminary data.</text>
</comment>
<sequence>MVAPSLIRDIDTCTMFEVSCQREGGLISYRPLLKMQVSKKEKRGVIRFLAAEGVGGREMHRQMKAVYSEYSQCRSNVVEWRYIFPEGRELLEDEARLGQAHCVITRNNCESECFSFGQSP</sequence>
<dbReference type="EMBL" id="BMAO01013151">
    <property type="protein sequence ID" value="GFQ86703.1"/>
    <property type="molecule type" value="Genomic_DNA"/>
</dbReference>
<accession>A0A8X6KY81</accession>
<name>A0A8X6KY81_TRICU</name>
<keyword evidence="2" id="KW-1185">Reference proteome</keyword>
<proteinExistence type="predicted"/>
<evidence type="ECO:0000313" key="2">
    <source>
        <dbReference type="Proteomes" id="UP000887116"/>
    </source>
</evidence>
<dbReference type="AlphaFoldDB" id="A0A8X6KY81"/>
<protein>
    <submittedName>
        <fullName evidence="1">Histone-lysine N-methyltransferase SETMAR</fullName>
    </submittedName>
</protein>
<dbReference type="OrthoDB" id="6418447at2759"/>
<gene>
    <name evidence="1" type="primary">SETMAR_11</name>
    <name evidence="1" type="ORF">TNCT_236341</name>
</gene>
<evidence type="ECO:0000313" key="1">
    <source>
        <dbReference type="EMBL" id="GFQ86703.1"/>
    </source>
</evidence>